<evidence type="ECO:0000259" key="5">
    <source>
        <dbReference type="PROSITE" id="PS51192"/>
    </source>
</evidence>
<feature type="region of interest" description="Disordered" evidence="4">
    <location>
        <begin position="1260"/>
        <end position="1348"/>
    </location>
</feature>
<keyword evidence="7" id="KW-0378">Hydrolase</keyword>
<dbReference type="GO" id="GO:0051321">
    <property type="term" value="P:meiotic cell cycle"/>
    <property type="evidence" value="ECO:0007669"/>
    <property type="project" value="UniProtKB-KW"/>
</dbReference>
<feature type="compositionally biased region" description="Basic and acidic residues" evidence="4">
    <location>
        <begin position="318"/>
        <end position="330"/>
    </location>
</feature>
<gene>
    <name evidence="7" type="ORF">IV203_003279</name>
</gene>
<evidence type="ECO:0000256" key="1">
    <source>
        <dbReference type="ARBA" id="ARBA00010140"/>
    </source>
</evidence>
<keyword evidence="7" id="KW-0347">Helicase</keyword>
<evidence type="ECO:0000313" key="7">
    <source>
        <dbReference type="EMBL" id="KAG7353923.1"/>
    </source>
</evidence>
<dbReference type="Pfam" id="PF02889">
    <property type="entry name" value="Sec63"/>
    <property type="match status" value="1"/>
</dbReference>
<comment type="similarity">
    <text evidence="1">Belongs to the helicase family. SKI2 subfamily.</text>
</comment>
<feature type="compositionally biased region" description="Low complexity" evidence="4">
    <location>
        <begin position="189"/>
        <end position="221"/>
    </location>
</feature>
<comment type="caution">
    <text evidence="7">The sequence shown here is derived from an EMBL/GenBank/DDBJ whole genome shotgun (WGS) entry which is preliminary data.</text>
</comment>
<name>A0A9K3PNK0_9STRA</name>
<dbReference type="InterPro" id="IPR011545">
    <property type="entry name" value="DEAD/DEAH_box_helicase_dom"/>
</dbReference>
<feature type="region of interest" description="Disordered" evidence="4">
    <location>
        <begin position="75"/>
        <end position="243"/>
    </location>
</feature>
<dbReference type="InterPro" id="IPR004179">
    <property type="entry name" value="Sec63-dom"/>
</dbReference>
<dbReference type="CDD" id="cd18795">
    <property type="entry name" value="SF2_C_Ski2"/>
    <property type="match status" value="1"/>
</dbReference>
<dbReference type="InterPro" id="IPR001650">
    <property type="entry name" value="Helicase_C-like"/>
</dbReference>
<keyword evidence="2" id="KW-0547">Nucleotide-binding</keyword>
<dbReference type="SMART" id="SM00487">
    <property type="entry name" value="DEXDc"/>
    <property type="match status" value="1"/>
</dbReference>
<sequence>MLDSDDDDFLRNPEIFLVLDGAVTMRRSVDNDDANNQGDVIVADTPVLSSGTTAQESPWVNTTIVASINEGGTIENASRRNGTAAKNTANPSDGFSWSQQHKGPSRSSYSCFRSKNQPHPAVESVDSSSGCEVESDIVREEVSGGTETITNDKGTVHEKTATKTIILSDPKACEQSPATSKDNGAGMKSSESFATSGSSSSSGSSDTSILSSDDSRVSNSSTPTKNNPTIALNLTNDGHTSRSSLNKYSAKFQVASNKKIPNPYSNRTRAKATLAGENRKDTTTTSRGNSRHFFMANDSESGDESSLSSGRSSNDQNQIRHDPTPTEENLKTSVSITNLSSPSDSSTSVEASAQVLHPNLTENPTPDIEDYRPKNKDDEGPEIDPSFYAPSVRQQGSRPLLKEYNSQTHPPHVRRKVSVASLFAPPMDRLWTGKFQEFNHFQSEMAKWICDTDDNVVVSAPTGAGKSTIFEIAMARFLTIGLVAQGDTAFSSQKESVSKARKIIYIAPSKALCEERYEDWSGRLQALQLGIEVAMITGDAADPGLSFSDLAFAHLIITTPEKWDSMTRRWQENFYLIASVKLMLVDEVHLLGDKDRGWCLETIVCRMKTISRAAQSIEVDSTDISRSSYPATNPDAIKMPFRMVAVSATLPNISEVAEFFHANEAYSFDDSYRPIPLATHVIAMGNRGRNEWKFWNNMGQHVPEVIKRFSNGKQSLIFCHTKKETEKIAELLIQRRAFGNKNVNTSAKPGTRDYFLDHGIGYHHAGLEKDERRSIEQAFAEGKIKCLASTSTLATGVNLPAHLVLIVGSRTWRGNGNGYENIETSQLLQMIGRAGRPGLDSSGTAVILTDNESRTALERQLKTGFCRAQSQLLSRLPEVFNSEISSLVVQSFESAISWLRSTFLFCCLDFHGTSEAISTAQKICREAIQQLHEIGLVEMNGNRIEPQPGCHIMSRQLITIDAMKTITSWPSDATQYQILRSISMVRDLHQSVRRNEKKELREIHKTDIIKFKISKALSKFTVQDESQKAFILLQAIISQHEFQNQTLKQEMASLTNGAAKILSAAQEYCIRASKFGNVARLCFILHRSLMVCLWGVDSGVLNQINGVGMTCVKLLRQKGIFNFRHVVESTEKDIERAAGRKFPFGRELKTTVQELLRDNLDLSAKIEFIRGSGRPDSVVVTLNDPGDSTDTIGTRNGDPTVSHTIIVYSDSSAESVLLCEENITKPCSFRVPLPQGVRKIHLTKLASVVGLDDSLVLDTDGEADDRRSAGTEGIAKNERKLRPDSSPKPESSERNLKTRQLEVPFIFSKKRKSFPRPGMEDPSPTITPNRDEIPDQSRETRTREQNWRQDNDFLHEAERPLSQNTQSSRVVSTFWQRRVSASEPPINITPPIHEREPRVHKPRDNNPHEDESSSDVRERPKFTAATRKDSFFDSFNPSRNERNVMPFRDNEFSRDTGGNWSRTLQSASKSQQRAFTGKKENPFRSFTHDPNDSEGRLKDLSQNKQQFSSRQFKRTKNCHLERRATSTNQRAYLRQTAAELEENRQRIQFARFDQHFAPSHDASGYSHPSNYSAPTLYRPTLEFGHGSSNSHRPHYPQIHLNDHDICPSQKRWYSPKVALRQHLYATPSELQGNNYQIIDPFLGIHVNPEASSTYPTHGYFQQNEFDTRNGQCEEQSRVLPPSEIGFHGAPQECDRFIEQSCENRGKEFMEECRSKSTFYDVNDAFGSYF</sequence>
<evidence type="ECO:0000313" key="8">
    <source>
        <dbReference type="Proteomes" id="UP000693970"/>
    </source>
</evidence>
<protein>
    <submittedName>
        <fullName evidence="7">Pre-mRNA splicing helicase</fullName>
    </submittedName>
</protein>
<feature type="compositionally biased region" description="Basic and acidic residues" evidence="4">
    <location>
        <begin position="1392"/>
        <end position="1431"/>
    </location>
</feature>
<dbReference type="PROSITE" id="PS51194">
    <property type="entry name" value="HELICASE_CTER"/>
    <property type="match status" value="1"/>
</dbReference>
<proteinExistence type="inferred from homology"/>
<evidence type="ECO:0000256" key="4">
    <source>
        <dbReference type="SAM" id="MobiDB-lite"/>
    </source>
</evidence>
<dbReference type="OrthoDB" id="47123at2759"/>
<feature type="compositionally biased region" description="Low complexity" evidence="4">
    <location>
        <begin position="335"/>
        <end position="352"/>
    </location>
</feature>
<evidence type="ECO:0000259" key="6">
    <source>
        <dbReference type="PROSITE" id="PS51194"/>
    </source>
</evidence>
<feature type="region of interest" description="Disordered" evidence="4">
    <location>
        <begin position="258"/>
        <end position="394"/>
    </location>
</feature>
<dbReference type="GO" id="GO:0005524">
    <property type="term" value="F:ATP binding"/>
    <property type="evidence" value="ECO:0007669"/>
    <property type="project" value="UniProtKB-KW"/>
</dbReference>
<feature type="compositionally biased region" description="Low complexity" evidence="4">
    <location>
        <begin position="304"/>
        <end position="313"/>
    </location>
</feature>
<feature type="region of interest" description="Disordered" evidence="4">
    <location>
        <begin position="1382"/>
        <end position="1515"/>
    </location>
</feature>
<dbReference type="PANTHER" id="PTHR47835:SF3">
    <property type="entry name" value="HELICASE FOR MEIOSIS 1"/>
    <property type="match status" value="1"/>
</dbReference>
<feature type="domain" description="Helicase ATP-binding" evidence="5">
    <location>
        <begin position="447"/>
        <end position="668"/>
    </location>
</feature>
<dbReference type="GO" id="GO:0003676">
    <property type="term" value="F:nucleic acid binding"/>
    <property type="evidence" value="ECO:0007669"/>
    <property type="project" value="InterPro"/>
</dbReference>
<feature type="compositionally biased region" description="Polar residues" evidence="4">
    <location>
        <begin position="75"/>
        <end position="117"/>
    </location>
</feature>
<dbReference type="SMART" id="SM00973">
    <property type="entry name" value="Sec63"/>
    <property type="match status" value="1"/>
</dbReference>
<dbReference type="GO" id="GO:0043138">
    <property type="term" value="F:3'-5' DNA helicase activity"/>
    <property type="evidence" value="ECO:0007669"/>
    <property type="project" value="UniProtKB-EC"/>
</dbReference>
<keyword evidence="3" id="KW-0067">ATP-binding</keyword>
<dbReference type="PROSITE" id="PS51192">
    <property type="entry name" value="HELICASE_ATP_BIND_1"/>
    <property type="match status" value="1"/>
</dbReference>
<dbReference type="EMBL" id="JAGRRH010000016">
    <property type="protein sequence ID" value="KAG7353923.1"/>
    <property type="molecule type" value="Genomic_DNA"/>
</dbReference>
<dbReference type="Proteomes" id="UP000693970">
    <property type="component" value="Unassembled WGS sequence"/>
</dbReference>
<evidence type="ECO:0000256" key="2">
    <source>
        <dbReference type="ARBA" id="ARBA00022741"/>
    </source>
</evidence>
<dbReference type="PANTHER" id="PTHR47835">
    <property type="entry name" value="HFM1, ATP DEPENDENT DNA HELICASE HOMOLOG"/>
    <property type="match status" value="1"/>
</dbReference>
<feature type="compositionally biased region" description="Basic and acidic residues" evidence="4">
    <location>
        <begin position="369"/>
        <end position="378"/>
    </location>
</feature>
<feature type="compositionally biased region" description="Polar residues" evidence="4">
    <location>
        <begin position="222"/>
        <end position="243"/>
    </location>
</feature>
<dbReference type="SMART" id="SM00490">
    <property type="entry name" value="HELICc"/>
    <property type="match status" value="1"/>
</dbReference>
<reference evidence="7" key="2">
    <citation type="submission" date="2021-04" db="EMBL/GenBank/DDBJ databases">
        <authorList>
            <person name="Podell S."/>
        </authorList>
    </citation>
    <scope>NUCLEOTIDE SEQUENCE</scope>
    <source>
        <strain evidence="7">Hildebrandi</strain>
    </source>
</reference>
<organism evidence="7 8">
    <name type="scientific">Nitzschia inconspicua</name>
    <dbReference type="NCBI Taxonomy" id="303405"/>
    <lineage>
        <taxon>Eukaryota</taxon>
        <taxon>Sar</taxon>
        <taxon>Stramenopiles</taxon>
        <taxon>Ochrophyta</taxon>
        <taxon>Bacillariophyta</taxon>
        <taxon>Bacillariophyceae</taxon>
        <taxon>Bacillariophycidae</taxon>
        <taxon>Bacillariales</taxon>
        <taxon>Bacillariaceae</taxon>
        <taxon>Nitzschia</taxon>
    </lineage>
</organism>
<dbReference type="Pfam" id="PF00270">
    <property type="entry name" value="DEAD"/>
    <property type="match status" value="1"/>
</dbReference>
<feature type="compositionally biased region" description="Basic and acidic residues" evidence="4">
    <location>
        <begin position="1477"/>
        <end position="1501"/>
    </location>
</feature>
<keyword evidence="8" id="KW-1185">Reference proteome</keyword>
<reference evidence="7" key="1">
    <citation type="journal article" date="2021" name="Sci. Rep.">
        <title>Diploid genomic architecture of Nitzschia inconspicua, an elite biomass production diatom.</title>
        <authorList>
            <person name="Oliver A."/>
            <person name="Podell S."/>
            <person name="Pinowska A."/>
            <person name="Traller J.C."/>
            <person name="Smith S.R."/>
            <person name="McClure R."/>
            <person name="Beliaev A."/>
            <person name="Bohutskyi P."/>
            <person name="Hill E.A."/>
            <person name="Rabines A."/>
            <person name="Zheng H."/>
            <person name="Allen L.Z."/>
            <person name="Kuo A."/>
            <person name="Grigoriev I.V."/>
            <person name="Allen A.E."/>
            <person name="Hazlebeck D."/>
            <person name="Allen E.E."/>
        </authorList>
    </citation>
    <scope>NUCLEOTIDE SEQUENCE</scope>
    <source>
        <strain evidence="7">Hildebrandi</strain>
    </source>
</reference>
<evidence type="ECO:0000256" key="3">
    <source>
        <dbReference type="ARBA" id="ARBA00022840"/>
    </source>
</evidence>
<dbReference type="InterPro" id="IPR052247">
    <property type="entry name" value="Meiotic_Crossover_Helicase"/>
</dbReference>
<feature type="domain" description="Helicase C-terminal" evidence="6">
    <location>
        <begin position="701"/>
        <end position="895"/>
    </location>
</feature>
<dbReference type="InterPro" id="IPR014001">
    <property type="entry name" value="Helicase_ATP-bd"/>
</dbReference>
<feature type="compositionally biased region" description="Basic and acidic residues" evidence="4">
    <location>
        <begin position="1264"/>
        <end position="1300"/>
    </location>
</feature>
<dbReference type="Pfam" id="PF00271">
    <property type="entry name" value="Helicase_C"/>
    <property type="match status" value="1"/>
</dbReference>
<feature type="compositionally biased region" description="Basic and acidic residues" evidence="4">
    <location>
        <begin position="1329"/>
        <end position="1348"/>
    </location>
</feature>
<accession>A0A9K3PNK0</accession>
<dbReference type="GO" id="GO:0016787">
    <property type="term" value="F:hydrolase activity"/>
    <property type="evidence" value="ECO:0007669"/>
    <property type="project" value="UniProtKB-KW"/>
</dbReference>
<feature type="compositionally biased region" description="Polar residues" evidence="4">
    <location>
        <begin position="1456"/>
        <end position="1474"/>
    </location>
</feature>